<keyword evidence="1" id="KW-0472">Membrane</keyword>
<comment type="caution">
    <text evidence="3">The sequence shown here is derived from an EMBL/GenBank/DDBJ whole genome shotgun (WGS) entry which is preliminary data.</text>
</comment>
<sequence length="313" mass="33351">MQNSSVVAMQLQLVRWSWFSILVLQASYCMAQAQTVQEAIWNIPDSSLSDLSQTFTSGTTLPLSWNPYKSSAYIDASNSLLDLWVSTYDFAQNPYSQLLKENINLTVPGGFAWTIDIADEDLSASAEYVLRFKEPALRYEQNTPDLSSPGFLVLRANSPSSLATPSLTASSAAASSSATSSSTRITPTSSMVSLSVLPSSTVVPSSVIPAASTIGASSPSGAVSTNDACTSCGLSTGAKAGIGIGIAALVLTVAGAAYFCFTRKRKTNTVSPEPLRYQMEIHEYPHQDKSAPPSYAVELPARGNWTHAELPER</sequence>
<evidence type="ECO:0000256" key="2">
    <source>
        <dbReference type="SAM" id="SignalP"/>
    </source>
</evidence>
<accession>A0ABR4P936</accession>
<organism evidence="3 4">
    <name type="scientific">Phlyctema vagabunda</name>
    <dbReference type="NCBI Taxonomy" id="108571"/>
    <lineage>
        <taxon>Eukaryota</taxon>
        <taxon>Fungi</taxon>
        <taxon>Dikarya</taxon>
        <taxon>Ascomycota</taxon>
        <taxon>Pezizomycotina</taxon>
        <taxon>Leotiomycetes</taxon>
        <taxon>Helotiales</taxon>
        <taxon>Dermateaceae</taxon>
        <taxon>Phlyctema</taxon>
    </lineage>
</organism>
<keyword evidence="4" id="KW-1185">Reference proteome</keyword>
<dbReference type="EMBL" id="JBFCZG010000007">
    <property type="protein sequence ID" value="KAL3419601.1"/>
    <property type="molecule type" value="Genomic_DNA"/>
</dbReference>
<keyword evidence="2" id="KW-0732">Signal</keyword>
<evidence type="ECO:0000256" key="1">
    <source>
        <dbReference type="SAM" id="Phobius"/>
    </source>
</evidence>
<reference evidence="3 4" key="1">
    <citation type="submission" date="2024-06" db="EMBL/GenBank/DDBJ databases">
        <title>Complete genome of Phlyctema vagabunda strain 19-DSS-EL-015.</title>
        <authorList>
            <person name="Fiorenzani C."/>
        </authorList>
    </citation>
    <scope>NUCLEOTIDE SEQUENCE [LARGE SCALE GENOMIC DNA]</scope>
    <source>
        <strain evidence="3 4">19-DSS-EL-015</strain>
    </source>
</reference>
<feature type="transmembrane region" description="Helical" evidence="1">
    <location>
        <begin position="240"/>
        <end position="261"/>
    </location>
</feature>
<dbReference type="Proteomes" id="UP001629113">
    <property type="component" value="Unassembled WGS sequence"/>
</dbReference>
<name>A0ABR4P936_9HELO</name>
<keyword evidence="1" id="KW-1133">Transmembrane helix</keyword>
<feature type="chain" id="PRO_5045163525" description="Mid2 domain-containing protein" evidence="2">
    <location>
        <begin position="34"/>
        <end position="313"/>
    </location>
</feature>
<evidence type="ECO:0000313" key="3">
    <source>
        <dbReference type="EMBL" id="KAL3419601.1"/>
    </source>
</evidence>
<evidence type="ECO:0000313" key="4">
    <source>
        <dbReference type="Proteomes" id="UP001629113"/>
    </source>
</evidence>
<keyword evidence="1" id="KW-0812">Transmembrane</keyword>
<protein>
    <recommendedName>
        <fullName evidence="5">Mid2 domain-containing protein</fullName>
    </recommendedName>
</protein>
<proteinExistence type="predicted"/>
<evidence type="ECO:0008006" key="5">
    <source>
        <dbReference type="Google" id="ProtNLM"/>
    </source>
</evidence>
<feature type="signal peptide" evidence="2">
    <location>
        <begin position="1"/>
        <end position="33"/>
    </location>
</feature>
<gene>
    <name evidence="3" type="ORF">PVAG01_08099</name>
</gene>